<dbReference type="AlphaFoldDB" id="A0A7S2M975"/>
<organism evidence="1">
    <name type="scientific">Skeletonema marinoi</name>
    <dbReference type="NCBI Taxonomy" id="267567"/>
    <lineage>
        <taxon>Eukaryota</taxon>
        <taxon>Sar</taxon>
        <taxon>Stramenopiles</taxon>
        <taxon>Ochrophyta</taxon>
        <taxon>Bacillariophyta</taxon>
        <taxon>Coscinodiscophyceae</taxon>
        <taxon>Thalassiosirophycidae</taxon>
        <taxon>Thalassiosirales</taxon>
        <taxon>Skeletonemataceae</taxon>
        <taxon>Skeletonema</taxon>
        <taxon>Skeletonema marinoi-dohrnii complex</taxon>
    </lineage>
</organism>
<dbReference type="EMBL" id="HBGZ01030527">
    <property type="protein sequence ID" value="CAD9628316.1"/>
    <property type="molecule type" value="Transcribed_RNA"/>
</dbReference>
<accession>A0A7S2M975</accession>
<name>A0A7S2M975_9STRA</name>
<reference evidence="1" key="1">
    <citation type="submission" date="2021-01" db="EMBL/GenBank/DDBJ databases">
        <authorList>
            <person name="Corre E."/>
            <person name="Pelletier E."/>
            <person name="Niang G."/>
            <person name="Scheremetjew M."/>
            <person name="Finn R."/>
            <person name="Kale V."/>
            <person name="Holt S."/>
            <person name="Cochrane G."/>
            <person name="Meng A."/>
            <person name="Brown T."/>
            <person name="Cohen L."/>
        </authorList>
    </citation>
    <scope>NUCLEOTIDE SEQUENCE</scope>
    <source>
        <strain evidence="1">SM1012Den-03</strain>
    </source>
</reference>
<evidence type="ECO:0000313" key="1">
    <source>
        <dbReference type="EMBL" id="CAD9628316.1"/>
    </source>
</evidence>
<sequence>MKRFTEKCMNNRGHGSIDNILNNGLFNKKSLIRKVHADSIVSSHLYDSNGLIRLAKYPSRETLMIHIHREETKRVVSGVKTVMSTICNGSRSYGLSAKKNGTVECILEEGPVVDLIAKREGEVQFATHDILNCASYEALQDNGPQLVIINYKQVDKLQALLAKHHCPQLELPVRENIAADKSMDVFLKLETTGGVINIDDWLHEKGPSLEVALNLRKDASCQAKTFHMEDELFGCPDEALWVTTESIKGW</sequence>
<proteinExistence type="predicted"/>
<protein>
    <submittedName>
        <fullName evidence="1">Uncharacterized protein</fullName>
    </submittedName>
</protein>
<gene>
    <name evidence="1" type="ORF">SMAR0320_LOCUS21754</name>
</gene>